<sequence length="109" mass="12596">MTSTVDVGGLSRAAQRKQRLLEIENEQRMEDVEALKMTEEQRQVLLRSFASVTFEFFPLDGLEWTPVSLHKRIQVRLFRYLKCNLIAERRIGDEPSGDKGNSNDDNRLG</sequence>
<dbReference type="Proteomes" id="UP001175227">
    <property type="component" value="Unassembled WGS sequence"/>
</dbReference>
<comment type="caution">
    <text evidence="1">The sequence shown here is derived from an EMBL/GenBank/DDBJ whole genome shotgun (WGS) entry which is preliminary data.</text>
</comment>
<evidence type="ECO:0000313" key="2">
    <source>
        <dbReference type="Proteomes" id="UP001175227"/>
    </source>
</evidence>
<keyword evidence="2" id="KW-1185">Reference proteome</keyword>
<reference evidence="1" key="1">
    <citation type="submission" date="2023-06" db="EMBL/GenBank/DDBJ databases">
        <authorList>
            <consortium name="Lawrence Berkeley National Laboratory"/>
            <person name="Ahrendt S."/>
            <person name="Sahu N."/>
            <person name="Indic B."/>
            <person name="Wong-Bajracharya J."/>
            <person name="Merenyi Z."/>
            <person name="Ke H.-M."/>
            <person name="Monk M."/>
            <person name="Kocsube S."/>
            <person name="Drula E."/>
            <person name="Lipzen A."/>
            <person name="Balint B."/>
            <person name="Henrissat B."/>
            <person name="Andreopoulos B."/>
            <person name="Martin F.M."/>
            <person name="Harder C.B."/>
            <person name="Rigling D."/>
            <person name="Ford K.L."/>
            <person name="Foster G.D."/>
            <person name="Pangilinan J."/>
            <person name="Papanicolaou A."/>
            <person name="Barry K."/>
            <person name="LaButti K."/>
            <person name="Viragh M."/>
            <person name="Koriabine M."/>
            <person name="Yan M."/>
            <person name="Riley R."/>
            <person name="Champramary S."/>
            <person name="Plett K.L."/>
            <person name="Tsai I.J."/>
            <person name="Slot J."/>
            <person name="Sipos G."/>
            <person name="Plett J."/>
            <person name="Nagy L.G."/>
            <person name="Grigoriev I.V."/>
        </authorList>
    </citation>
    <scope>NUCLEOTIDE SEQUENCE</scope>
    <source>
        <strain evidence="1">ICMP 16352</strain>
    </source>
</reference>
<accession>A0AA39NVZ5</accession>
<protein>
    <submittedName>
        <fullName evidence="1">Uncharacterized protein</fullName>
    </submittedName>
</protein>
<dbReference type="EMBL" id="JAUEPR010000037">
    <property type="protein sequence ID" value="KAK0472869.1"/>
    <property type="molecule type" value="Genomic_DNA"/>
</dbReference>
<dbReference type="AlphaFoldDB" id="A0AA39NVZ5"/>
<gene>
    <name evidence="1" type="ORF">IW261DRAFT_1506234</name>
</gene>
<name>A0AA39NVZ5_9AGAR</name>
<organism evidence="1 2">
    <name type="scientific">Armillaria novae-zelandiae</name>
    <dbReference type="NCBI Taxonomy" id="153914"/>
    <lineage>
        <taxon>Eukaryota</taxon>
        <taxon>Fungi</taxon>
        <taxon>Dikarya</taxon>
        <taxon>Basidiomycota</taxon>
        <taxon>Agaricomycotina</taxon>
        <taxon>Agaricomycetes</taxon>
        <taxon>Agaricomycetidae</taxon>
        <taxon>Agaricales</taxon>
        <taxon>Marasmiineae</taxon>
        <taxon>Physalacriaceae</taxon>
        <taxon>Armillaria</taxon>
    </lineage>
</organism>
<evidence type="ECO:0000313" key="1">
    <source>
        <dbReference type="EMBL" id="KAK0472869.1"/>
    </source>
</evidence>
<proteinExistence type="predicted"/>